<gene>
    <name evidence="4" type="ORF">CLODIP_2_CD15317</name>
</gene>
<dbReference type="SUPFAM" id="SSF48403">
    <property type="entry name" value="Ankyrin repeat"/>
    <property type="match status" value="2"/>
</dbReference>
<accession>A0A8S1DVL7</accession>
<dbReference type="Pfam" id="PF12796">
    <property type="entry name" value="Ank_2"/>
    <property type="match status" value="1"/>
</dbReference>
<dbReference type="PANTHER" id="PTHR24123:SF33">
    <property type="entry name" value="PROTEIN HOS4"/>
    <property type="match status" value="1"/>
</dbReference>
<dbReference type="PROSITE" id="PS50297">
    <property type="entry name" value="ANK_REP_REGION"/>
    <property type="match status" value="1"/>
</dbReference>
<proteinExistence type="predicted"/>
<sequence length="883" mass="100698">MISFIPKSAKRQQKSRVRDAPSSRSLFFLFLNFFNLPRFSVKMGDSPRESNHNQAFESSKELEFDPKASLEEKLEFVSKCRGSIPAILIAAEFADLQVCRELVVNQGADVNVTDKNGYDVYHCAAMNTSERGLELIDFFATHGAKMERRNNFGLDAVITALRQRNFEFAIKLFNYYDSPNSFLSHCICEKLETLKFAFEKDAAVVKVKGSDEFDREISYEAAWMHGLETFKWIIEIAAGSSNLVKSEEWQLKILEHAARNDKAGEDIARFMFSSYAINLTGEDLTNLLGVVMYSWFLPFVNLKVIALFIEHGADMNVSIEGKTLFDYCVAENSLRAAQFLYALEKEETICSRTLFYAAWKADVAMCEWLLKLPMNPPFKDQIPLFFCAASQNEVYGEEIIRYFDAPVLRAHFSFEVDTSIDEEEQYEEFDPLATLKQKLEFIHSDNCCPKIPAILHAAEFGDLEVCQKLLEQGEDVNATDEHGYDVYHCASLNKTFGLALIDLFAARGAKMKRLSSTGFDAVELALSDKNVEFAVKLFNLYESPNSLLSCYLHENVNMRLIKFAFEKDPSVVRVKGKDGFDKAISYNVAGWANLEEFKWFIDVAISVEEDLVKQKEWQLKILKYSALNFLHGEEIVNFMFSSLIRNFKREDLTPLLVTVVSSWMPEAVNVKVVGLLIKHGADVNASIKKKTLLDHYVTMNLLSSAQYVYELNPKEISASTLHYAAAKADVKMCEWLVGLPMAPNMEDLIPVFLDSITRNHQNGANLIRHFAPILRDYVNCAFGRKPYDRKTPLQSAMDNKNLRVAEALLEIGADLNVRYRTLNLLIYCLGINFLEGAMFVYSKDKSQMQVGIKETAMHIAKMYKNLNMELWLRKIMAVHPFRH</sequence>
<dbReference type="OrthoDB" id="10254947at2759"/>
<dbReference type="SMART" id="SM00248">
    <property type="entry name" value="ANK"/>
    <property type="match status" value="10"/>
</dbReference>
<dbReference type="InterPro" id="IPR002110">
    <property type="entry name" value="Ankyrin_rpt"/>
</dbReference>
<dbReference type="InterPro" id="IPR051165">
    <property type="entry name" value="Multifunctional_ANK_Repeat"/>
</dbReference>
<evidence type="ECO:0000256" key="2">
    <source>
        <dbReference type="ARBA" id="ARBA00023043"/>
    </source>
</evidence>
<protein>
    <recommendedName>
        <fullName evidence="6">SOCS box domain-containing protein</fullName>
    </recommendedName>
</protein>
<evidence type="ECO:0000256" key="3">
    <source>
        <dbReference type="PROSITE-ProRule" id="PRU00023"/>
    </source>
</evidence>
<dbReference type="Pfam" id="PF00023">
    <property type="entry name" value="Ank"/>
    <property type="match status" value="2"/>
</dbReference>
<reference evidence="4 5" key="1">
    <citation type="submission" date="2020-04" db="EMBL/GenBank/DDBJ databases">
        <authorList>
            <person name="Alioto T."/>
            <person name="Alioto T."/>
            <person name="Gomez Garrido J."/>
        </authorList>
    </citation>
    <scope>NUCLEOTIDE SEQUENCE [LARGE SCALE GENOMIC DNA]</scope>
</reference>
<evidence type="ECO:0000313" key="4">
    <source>
        <dbReference type="EMBL" id="CAB3384496.1"/>
    </source>
</evidence>
<organism evidence="4 5">
    <name type="scientific">Cloeon dipterum</name>
    <dbReference type="NCBI Taxonomy" id="197152"/>
    <lineage>
        <taxon>Eukaryota</taxon>
        <taxon>Metazoa</taxon>
        <taxon>Ecdysozoa</taxon>
        <taxon>Arthropoda</taxon>
        <taxon>Hexapoda</taxon>
        <taxon>Insecta</taxon>
        <taxon>Pterygota</taxon>
        <taxon>Palaeoptera</taxon>
        <taxon>Ephemeroptera</taxon>
        <taxon>Pisciforma</taxon>
        <taxon>Baetidae</taxon>
        <taxon>Cloeon</taxon>
    </lineage>
</organism>
<evidence type="ECO:0000313" key="5">
    <source>
        <dbReference type="Proteomes" id="UP000494165"/>
    </source>
</evidence>
<keyword evidence="1" id="KW-0677">Repeat</keyword>
<dbReference type="AlphaFoldDB" id="A0A8S1DVL7"/>
<dbReference type="Gene3D" id="1.25.40.20">
    <property type="entry name" value="Ankyrin repeat-containing domain"/>
    <property type="match status" value="5"/>
</dbReference>
<comment type="caution">
    <text evidence="4">The sequence shown here is derived from an EMBL/GenBank/DDBJ whole genome shotgun (WGS) entry which is preliminary data.</text>
</comment>
<dbReference type="PROSITE" id="PS50088">
    <property type="entry name" value="ANK_REPEAT"/>
    <property type="match status" value="2"/>
</dbReference>
<evidence type="ECO:0008006" key="6">
    <source>
        <dbReference type="Google" id="ProtNLM"/>
    </source>
</evidence>
<dbReference type="Proteomes" id="UP000494165">
    <property type="component" value="Unassembled WGS sequence"/>
</dbReference>
<dbReference type="PANTHER" id="PTHR24123">
    <property type="entry name" value="ANKYRIN REPEAT-CONTAINING"/>
    <property type="match status" value="1"/>
</dbReference>
<dbReference type="InterPro" id="IPR036770">
    <property type="entry name" value="Ankyrin_rpt-contain_sf"/>
</dbReference>
<feature type="repeat" description="ANK" evidence="3">
    <location>
        <begin position="453"/>
        <end position="481"/>
    </location>
</feature>
<dbReference type="EMBL" id="CADEPI010000353">
    <property type="protein sequence ID" value="CAB3384496.1"/>
    <property type="molecule type" value="Genomic_DNA"/>
</dbReference>
<evidence type="ECO:0000256" key="1">
    <source>
        <dbReference type="ARBA" id="ARBA00022737"/>
    </source>
</evidence>
<name>A0A8S1DVL7_9INSE</name>
<keyword evidence="2 3" id="KW-0040">ANK repeat</keyword>
<keyword evidence="5" id="KW-1185">Reference proteome</keyword>
<feature type="repeat" description="ANK" evidence="3">
    <location>
        <begin position="788"/>
        <end position="820"/>
    </location>
</feature>